<organism evidence="1 2">
    <name type="scientific">[Eubacterium] siraeum DSM 15702</name>
    <dbReference type="NCBI Taxonomy" id="428128"/>
    <lineage>
        <taxon>Bacteria</taxon>
        <taxon>Bacillati</taxon>
        <taxon>Bacillota</taxon>
        <taxon>Clostridia</taxon>
        <taxon>Eubacteriales</taxon>
        <taxon>Oscillospiraceae</taxon>
        <taxon>Oscillospiraceae incertae sedis</taxon>
    </lineage>
</organism>
<protein>
    <submittedName>
        <fullName evidence="1">Endoribonuclease L-PSP</fullName>
    </submittedName>
</protein>
<dbReference type="Proteomes" id="UP000005326">
    <property type="component" value="Unassembled WGS sequence"/>
</dbReference>
<evidence type="ECO:0000313" key="2">
    <source>
        <dbReference type="Proteomes" id="UP000005326"/>
    </source>
</evidence>
<dbReference type="AlphaFoldDB" id="B0MR16"/>
<dbReference type="Gene3D" id="3.30.1330.40">
    <property type="entry name" value="RutC-like"/>
    <property type="match status" value="1"/>
</dbReference>
<reference evidence="1" key="1">
    <citation type="submission" date="2007-10" db="EMBL/GenBank/DDBJ databases">
        <authorList>
            <person name="Fulton L."/>
            <person name="Clifton S."/>
            <person name="Fulton B."/>
            <person name="Xu J."/>
            <person name="Minx P."/>
            <person name="Pepin K.H."/>
            <person name="Johnson M."/>
            <person name="Thiruvilangam P."/>
            <person name="Bhonagiri V."/>
            <person name="Nash W.E."/>
            <person name="Mardis E.R."/>
            <person name="Wilson R.K."/>
        </authorList>
    </citation>
    <scope>NUCLEOTIDE SEQUENCE [LARGE SCALE GENOMIC DNA]</scope>
    <source>
        <strain evidence="1">DSM 15702</strain>
    </source>
</reference>
<gene>
    <name evidence="1" type="ORF">EUBSIR_02283</name>
</gene>
<accession>B0MR16</accession>
<dbReference type="EMBL" id="ABCA03000053">
    <property type="protein sequence ID" value="EDR99933.1"/>
    <property type="molecule type" value="Genomic_DNA"/>
</dbReference>
<sequence length="166" mass="19440">MLDTIRNLWYHKYEIKFLIKIIRNYFAFVKRKMQCICMFLNFTEDTIMIERYDVNEEWAHCGIIKAGDFCFLNYCVGNVGGSIEQQVNGAFDEMEKRLALVGLTLENVVQMDCLFRDIWDIPVMEKVIKERFGGKYPVRKSIQTEFAHFGGENGLKFQADAVAYCK</sequence>
<name>B0MR16_9FIRM</name>
<dbReference type="Pfam" id="PF01042">
    <property type="entry name" value="Ribonuc_L-PSP"/>
    <property type="match status" value="1"/>
</dbReference>
<proteinExistence type="predicted"/>
<reference evidence="1" key="2">
    <citation type="submission" date="2014-06" db="EMBL/GenBank/DDBJ databases">
        <title>Draft genome sequence of Eubacterium siraeum (DSM 15702).</title>
        <authorList>
            <person name="Sudarsanam P."/>
            <person name="Ley R."/>
            <person name="Guruge J."/>
            <person name="Turnbaugh P.J."/>
            <person name="Mahowald M."/>
            <person name="Liep D."/>
            <person name="Gordon J."/>
        </authorList>
    </citation>
    <scope>NUCLEOTIDE SEQUENCE</scope>
    <source>
        <strain evidence="1">DSM 15702</strain>
    </source>
</reference>
<dbReference type="SUPFAM" id="SSF55298">
    <property type="entry name" value="YjgF-like"/>
    <property type="match status" value="1"/>
</dbReference>
<dbReference type="InterPro" id="IPR006175">
    <property type="entry name" value="YjgF/YER057c/UK114"/>
</dbReference>
<keyword evidence="2" id="KW-1185">Reference proteome</keyword>
<evidence type="ECO:0000313" key="1">
    <source>
        <dbReference type="EMBL" id="EDR99933.1"/>
    </source>
</evidence>
<comment type="caution">
    <text evidence="1">The sequence shown here is derived from an EMBL/GenBank/DDBJ whole genome shotgun (WGS) entry which is preliminary data.</text>
</comment>
<dbReference type="InterPro" id="IPR035959">
    <property type="entry name" value="RutC-like_sf"/>
</dbReference>